<dbReference type="InterPro" id="IPR051633">
    <property type="entry name" value="AceTr"/>
</dbReference>
<dbReference type="AlphaFoldDB" id="A0A9Y2IBS8"/>
<evidence type="ECO:0000256" key="2">
    <source>
        <dbReference type="ARBA" id="ARBA00005587"/>
    </source>
</evidence>
<name>A0A9Y2IBS8_9PSEU</name>
<dbReference type="PANTHER" id="PTHR31123">
    <property type="entry name" value="ACCUMULATION OF DYADS PROTEIN 2-RELATED"/>
    <property type="match status" value="1"/>
</dbReference>
<keyword evidence="3 7" id="KW-0812">Transmembrane</keyword>
<evidence type="ECO:0000256" key="4">
    <source>
        <dbReference type="ARBA" id="ARBA00022989"/>
    </source>
</evidence>
<evidence type="ECO:0000256" key="5">
    <source>
        <dbReference type="ARBA" id="ARBA00023136"/>
    </source>
</evidence>
<dbReference type="GO" id="GO:0015123">
    <property type="term" value="F:acetate transmembrane transporter activity"/>
    <property type="evidence" value="ECO:0007669"/>
    <property type="project" value="TreeGrafter"/>
</dbReference>
<feature type="transmembrane region" description="Helical" evidence="7">
    <location>
        <begin position="31"/>
        <end position="56"/>
    </location>
</feature>
<dbReference type="RefSeq" id="WP_285967372.1">
    <property type="nucleotide sequence ID" value="NZ_CP127294.1"/>
</dbReference>
<dbReference type="EMBL" id="CP127294">
    <property type="protein sequence ID" value="WIX76624.1"/>
    <property type="molecule type" value="Genomic_DNA"/>
</dbReference>
<dbReference type="Pfam" id="PF01184">
    <property type="entry name" value="Gpr1_Fun34_YaaH"/>
    <property type="match status" value="1"/>
</dbReference>
<accession>A0A9Y2IBS8</accession>
<evidence type="ECO:0000256" key="3">
    <source>
        <dbReference type="ARBA" id="ARBA00022692"/>
    </source>
</evidence>
<keyword evidence="9" id="KW-1185">Reference proteome</keyword>
<dbReference type="NCBIfam" id="NF038013">
    <property type="entry name" value="AceTr_1"/>
    <property type="match status" value="1"/>
</dbReference>
<feature type="transmembrane region" description="Helical" evidence="7">
    <location>
        <begin position="191"/>
        <end position="212"/>
    </location>
</feature>
<proteinExistence type="inferred from homology"/>
<feature type="region of interest" description="Disordered" evidence="6">
    <location>
        <begin position="1"/>
        <end position="26"/>
    </location>
</feature>
<comment type="similarity">
    <text evidence="2">Belongs to the acetate uptake transporter (AceTr) (TC 2.A.96) family.</text>
</comment>
<dbReference type="PANTHER" id="PTHR31123:SF1">
    <property type="entry name" value="ACCUMULATION OF DYADS PROTEIN 2-RELATED"/>
    <property type="match status" value="1"/>
</dbReference>
<dbReference type="GO" id="GO:0005886">
    <property type="term" value="C:plasma membrane"/>
    <property type="evidence" value="ECO:0007669"/>
    <property type="project" value="TreeGrafter"/>
</dbReference>
<feature type="transmembrane region" description="Helical" evidence="7">
    <location>
        <begin position="157"/>
        <end position="179"/>
    </location>
</feature>
<evidence type="ECO:0000256" key="6">
    <source>
        <dbReference type="SAM" id="MobiDB-lite"/>
    </source>
</evidence>
<organism evidence="8 9">
    <name type="scientific">Amycolatopsis carbonis</name>
    <dbReference type="NCBI Taxonomy" id="715471"/>
    <lineage>
        <taxon>Bacteria</taxon>
        <taxon>Bacillati</taxon>
        <taxon>Actinomycetota</taxon>
        <taxon>Actinomycetes</taxon>
        <taxon>Pseudonocardiales</taxon>
        <taxon>Pseudonocardiaceae</taxon>
        <taxon>Amycolatopsis</taxon>
    </lineage>
</organism>
<feature type="transmembrane region" description="Helical" evidence="7">
    <location>
        <begin position="93"/>
        <end position="118"/>
    </location>
</feature>
<feature type="transmembrane region" description="Helical" evidence="7">
    <location>
        <begin position="130"/>
        <end position="151"/>
    </location>
</feature>
<sequence length="233" mass="24025">MTSAEYAQRTTPPGSAPEVPPPRVGEPATTAFAPTASGVPLALAGFGFSLTILSLANTGVVDQRTATMFVPVAMGTGALAMLVGGIWEFRGNNLFGATFCSAYACFLFTTALIVQFYAPMITDTAGAANFGRMFGAYLIVWALFTAMLAVGARVVNAPAFAAFVLLVVVYLLLGLANLVGSGATATALTKAGGWVGLLDSFVAFYLCSAIVLNDISGRGLLPIWPGRRAAHSA</sequence>
<gene>
    <name evidence="8" type="ORF">QRX50_34940</name>
</gene>
<evidence type="ECO:0000313" key="8">
    <source>
        <dbReference type="EMBL" id="WIX76624.1"/>
    </source>
</evidence>
<feature type="transmembrane region" description="Helical" evidence="7">
    <location>
        <begin position="68"/>
        <end position="87"/>
    </location>
</feature>
<feature type="compositionally biased region" description="Polar residues" evidence="6">
    <location>
        <begin position="1"/>
        <end position="13"/>
    </location>
</feature>
<feature type="compositionally biased region" description="Pro residues" evidence="6">
    <location>
        <begin position="14"/>
        <end position="24"/>
    </location>
</feature>
<dbReference type="Proteomes" id="UP001236014">
    <property type="component" value="Chromosome"/>
</dbReference>
<keyword evidence="5 7" id="KW-0472">Membrane</keyword>
<evidence type="ECO:0000313" key="9">
    <source>
        <dbReference type="Proteomes" id="UP001236014"/>
    </source>
</evidence>
<keyword evidence="4 7" id="KW-1133">Transmembrane helix</keyword>
<comment type="subcellular location">
    <subcellularLocation>
        <location evidence="1">Membrane</location>
        <topology evidence="1">Multi-pass membrane protein</topology>
    </subcellularLocation>
</comment>
<evidence type="ECO:0000256" key="7">
    <source>
        <dbReference type="SAM" id="Phobius"/>
    </source>
</evidence>
<reference evidence="8 9" key="1">
    <citation type="submission" date="2023-06" db="EMBL/GenBank/DDBJ databases">
        <authorList>
            <person name="Oyuntsetseg B."/>
            <person name="Kim S.B."/>
        </authorList>
    </citation>
    <scope>NUCLEOTIDE SEQUENCE [LARGE SCALE GENOMIC DNA]</scope>
    <source>
        <strain evidence="8 9">2-15</strain>
    </source>
</reference>
<dbReference type="KEGG" id="acab:QRX50_34940"/>
<evidence type="ECO:0000256" key="1">
    <source>
        <dbReference type="ARBA" id="ARBA00004141"/>
    </source>
</evidence>
<dbReference type="InterPro" id="IPR000791">
    <property type="entry name" value="Gpr1/Fun34/SatP-like"/>
</dbReference>
<protein>
    <submittedName>
        <fullName evidence="8">Acetate uptake transporter</fullName>
    </submittedName>
</protein>